<keyword evidence="3" id="KW-0732">Signal</keyword>
<evidence type="ECO:0000256" key="1">
    <source>
        <dbReference type="SAM" id="MobiDB-lite"/>
    </source>
</evidence>
<evidence type="ECO:0000313" key="5">
    <source>
        <dbReference type="Proteomes" id="UP000054097"/>
    </source>
</evidence>
<proteinExistence type="predicted"/>
<accession>A0A0C3B173</accession>
<keyword evidence="5" id="KW-1185">Reference proteome</keyword>
<sequence>MLVYLFGVLFLANFANSLDASRNKFIGDSTSHPPDLNISSVENGGVSQPETPGSILWFPGVPKEKRREIPRFNLGVGRRQGICQTGSTECGNGCCPAGSTVCCSPPSGSGCCKEGTFCTGVSSCCVLGSVACGNECCEFGVACCNGKCCSPTSTEVVSTPDLIEGAASSPLSKWSEYMISGGAGLCAILIFVLVSWQIMRNRATNPTASVQAKDEEWDGDEEPEYELVRFERNEQEAMVST</sequence>
<evidence type="ECO:0000256" key="3">
    <source>
        <dbReference type="SAM" id="SignalP"/>
    </source>
</evidence>
<feature type="region of interest" description="Disordered" evidence="1">
    <location>
        <begin position="205"/>
        <end position="241"/>
    </location>
</feature>
<keyword evidence="2" id="KW-0472">Membrane</keyword>
<feature type="compositionally biased region" description="Acidic residues" evidence="1">
    <location>
        <begin position="215"/>
        <end position="225"/>
    </location>
</feature>
<keyword evidence="2" id="KW-0812">Transmembrane</keyword>
<name>A0A0C3B173_SERVB</name>
<feature type="compositionally biased region" description="Basic and acidic residues" evidence="1">
    <location>
        <begin position="226"/>
        <end position="235"/>
    </location>
</feature>
<evidence type="ECO:0000256" key="2">
    <source>
        <dbReference type="SAM" id="Phobius"/>
    </source>
</evidence>
<reference evidence="5" key="2">
    <citation type="submission" date="2015-01" db="EMBL/GenBank/DDBJ databases">
        <title>Evolutionary Origins and Diversification of the Mycorrhizal Mutualists.</title>
        <authorList>
            <consortium name="DOE Joint Genome Institute"/>
            <consortium name="Mycorrhizal Genomics Consortium"/>
            <person name="Kohler A."/>
            <person name="Kuo A."/>
            <person name="Nagy L.G."/>
            <person name="Floudas D."/>
            <person name="Copeland A."/>
            <person name="Barry K.W."/>
            <person name="Cichocki N."/>
            <person name="Veneault-Fourrey C."/>
            <person name="LaButti K."/>
            <person name="Lindquist E.A."/>
            <person name="Lipzen A."/>
            <person name="Lundell T."/>
            <person name="Morin E."/>
            <person name="Murat C."/>
            <person name="Riley R."/>
            <person name="Ohm R."/>
            <person name="Sun H."/>
            <person name="Tunlid A."/>
            <person name="Henrissat B."/>
            <person name="Grigoriev I.V."/>
            <person name="Hibbett D.S."/>
            <person name="Martin F."/>
        </authorList>
    </citation>
    <scope>NUCLEOTIDE SEQUENCE [LARGE SCALE GENOMIC DNA]</scope>
    <source>
        <strain evidence="5">MAFF 305830</strain>
    </source>
</reference>
<reference evidence="4 5" key="1">
    <citation type="submission" date="2014-04" db="EMBL/GenBank/DDBJ databases">
        <authorList>
            <consortium name="DOE Joint Genome Institute"/>
            <person name="Kuo A."/>
            <person name="Zuccaro A."/>
            <person name="Kohler A."/>
            <person name="Nagy L.G."/>
            <person name="Floudas D."/>
            <person name="Copeland A."/>
            <person name="Barry K.W."/>
            <person name="Cichocki N."/>
            <person name="Veneault-Fourrey C."/>
            <person name="LaButti K."/>
            <person name="Lindquist E.A."/>
            <person name="Lipzen A."/>
            <person name="Lundell T."/>
            <person name="Morin E."/>
            <person name="Murat C."/>
            <person name="Sun H."/>
            <person name="Tunlid A."/>
            <person name="Henrissat B."/>
            <person name="Grigoriev I.V."/>
            <person name="Hibbett D.S."/>
            <person name="Martin F."/>
            <person name="Nordberg H.P."/>
            <person name="Cantor M.N."/>
            <person name="Hua S.X."/>
        </authorList>
    </citation>
    <scope>NUCLEOTIDE SEQUENCE [LARGE SCALE GENOMIC DNA]</scope>
    <source>
        <strain evidence="4 5">MAFF 305830</strain>
    </source>
</reference>
<dbReference type="EMBL" id="KN824310">
    <property type="protein sequence ID" value="KIM25954.1"/>
    <property type="molecule type" value="Genomic_DNA"/>
</dbReference>
<dbReference type="AlphaFoldDB" id="A0A0C3B173"/>
<evidence type="ECO:0000313" key="4">
    <source>
        <dbReference type="EMBL" id="KIM25954.1"/>
    </source>
</evidence>
<feature type="signal peptide" evidence="3">
    <location>
        <begin position="1"/>
        <end position="17"/>
    </location>
</feature>
<keyword evidence="2" id="KW-1133">Transmembrane helix</keyword>
<dbReference type="Proteomes" id="UP000054097">
    <property type="component" value="Unassembled WGS sequence"/>
</dbReference>
<gene>
    <name evidence="4" type="ORF">M408DRAFT_330939</name>
</gene>
<dbReference type="STRING" id="933852.A0A0C3B173"/>
<protein>
    <recommendedName>
        <fullName evidence="6">Granulins domain-containing protein</fullName>
    </recommendedName>
</protein>
<evidence type="ECO:0008006" key="6">
    <source>
        <dbReference type="Google" id="ProtNLM"/>
    </source>
</evidence>
<organism evidence="4 5">
    <name type="scientific">Serendipita vermifera MAFF 305830</name>
    <dbReference type="NCBI Taxonomy" id="933852"/>
    <lineage>
        <taxon>Eukaryota</taxon>
        <taxon>Fungi</taxon>
        <taxon>Dikarya</taxon>
        <taxon>Basidiomycota</taxon>
        <taxon>Agaricomycotina</taxon>
        <taxon>Agaricomycetes</taxon>
        <taxon>Sebacinales</taxon>
        <taxon>Serendipitaceae</taxon>
        <taxon>Serendipita</taxon>
    </lineage>
</organism>
<dbReference type="HOGENOM" id="CLU_1152354_0_0_1"/>
<feature type="chain" id="PRO_5002161336" description="Granulins domain-containing protein" evidence="3">
    <location>
        <begin position="18"/>
        <end position="241"/>
    </location>
</feature>
<feature type="transmembrane region" description="Helical" evidence="2">
    <location>
        <begin position="177"/>
        <end position="196"/>
    </location>
</feature>